<dbReference type="Proteomes" id="UP000288805">
    <property type="component" value="Unassembled WGS sequence"/>
</dbReference>
<feature type="domain" description="Reverse transcriptase" evidence="1">
    <location>
        <begin position="297"/>
        <end position="577"/>
    </location>
</feature>
<sequence length="1030" mass="118627">MTEMSLGVVWSLGVERFLEWGALDARGVAGGVVVFWDNRVLELIGLEVGLFSISCRAIRGLWTDPWCIGGDFNMIRFPNERRRGGRVSSSMRRFSEVIDELELRDLPLQGGGRVYLEWRPVSDHFPILLDGGGVRRGPVPFRFEICGFRRRDLRICLAGGGKEKGRVLSMEELEARKEAKENFEKWVLMEEISWRQKSREVWLKEGDKNTGFFHKMANSHRRKNCLSKIKVNGTWLTEEIDGEEAARLEEAFTEEKVFSALSDMNGDKAPGLDGFSLNFWQFSWEYVKVEVMGFFKEFHERGRFVRSLNSTFLVLIPKKAGAEDLRDFRPISLVGGLYKLLAKVLANRLKKVMGKVVSSAQNAFVEGRQILDAALIANEAIDSMLKSKESGVLCKLDIEKAYDHLNWNFLLSVLQRMGFGERWTGWISWCISTATFLVLINGTLEGFFNSSRGLRQGDPLSPYLFVIGMEAFSRLIHRAVRGGFLSGCRIKGRRGDGALVSHLLFADDMLVFCDSSQDQMTYLSWLLMWFEALSGLRINLDKSEILPVGRVENLELLALEVGCKVGRLPTSYLGIPLGASHKFVAVWDGVEERFRKRLAKWKRQFISKGRRMTLIRNTLSSMPIYLMSLLRIPRAVSLRLEKIQRDFLWGGGALEKKPHLVKWDTVCLDKSKGGLGVRRLSILNRALLCKWNWRFANERNNLWRRVISRKFGEEEGGWYSKEVREGFRVGFWKDIRKEGALLQNRVGFSVGNGRRVKFWKDNWCGISTLCNSFPSLYAFASYKEAWIEEMWDHSGGEGVWSPRFYRPFNDWEVEEVERLLVIIQGRRPNLLAEDCLLWKETKDGIFSVKSLYSILVSRRGVQFPINIIWNPCVPTKVGFFAWEAFWGKVLTLDQLKKRGWCLANRCFLCCEKEESIDHILIQCSKARVLWELLFALFGVSWVLPYSVRDTLSGWSDFNMGKKRKKVWKAAPSCIFWTVWKERNRIAVDNEELSMNRLKNSFVCNLWVWSKPVVNEGPLSLLGFFDWLGAR</sequence>
<accession>A0A438GGG9</accession>
<dbReference type="InterPro" id="IPR043502">
    <property type="entry name" value="DNA/RNA_pol_sf"/>
</dbReference>
<reference evidence="2 3" key="1">
    <citation type="journal article" date="2018" name="PLoS Genet.">
        <title>Population sequencing reveals clonal diversity and ancestral inbreeding in the grapevine cultivar Chardonnay.</title>
        <authorList>
            <person name="Roach M.J."/>
            <person name="Johnson D.L."/>
            <person name="Bohlmann J."/>
            <person name="van Vuuren H.J."/>
            <person name="Jones S.J."/>
            <person name="Pretorius I.S."/>
            <person name="Schmidt S.A."/>
            <person name="Borneman A.R."/>
        </authorList>
    </citation>
    <scope>NUCLEOTIDE SEQUENCE [LARGE SCALE GENOMIC DNA]</scope>
    <source>
        <strain evidence="3">cv. Chardonnay</strain>
        <tissue evidence="2">Leaf</tissue>
    </source>
</reference>
<dbReference type="InterPro" id="IPR000477">
    <property type="entry name" value="RT_dom"/>
</dbReference>
<dbReference type="PANTHER" id="PTHR33116:SF78">
    <property type="entry name" value="OS12G0587133 PROTEIN"/>
    <property type="match status" value="1"/>
</dbReference>
<dbReference type="PROSITE" id="PS50878">
    <property type="entry name" value="RT_POL"/>
    <property type="match status" value="1"/>
</dbReference>
<dbReference type="InterPro" id="IPR026960">
    <property type="entry name" value="RVT-Znf"/>
</dbReference>
<evidence type="ECO:0000313" key="2">
    <source>
        <dbReference type="EMBL" id="RVW71290.1"/>
    </source>
</evidence>
<dbReference type="EMBL" id="QGNW01000441">
    <property type="protein sequence ID" value="RVW71290.1"/>
    <property type="molecule type" value="Genomic_DNA"/>
</dbReference>
<name>A0A438GGG9_VITVI</name>
<dbReference type="Pfam" id="PF00078">
    <property type="entry name" value="RVT_1"/>
    <property type="match status" value="1"/>
</dbReference>
<dbReference type="AlphaFoldDB" id="A0A438GGG9"/>
<gene>
    <name evidence="2" type="primary">VvCHDp000001_67</name>
    <name evidence="2" type="ORF">CK203_060102</name>
</gene>
<comment type="caution">
    <text evidence="2">The sequence shown here is derived from an EMBL/GenBank/DDBJ whole genome shotgun (WGS) entry which is preliminary data.</text>
</comment>
<evidence type="ECO:0000313" key="3">
    <source>
        <dbReference type="Proteomes" id="UP000288805"/>
    </source>
</evidence>
<dbReference type="PANTHER" id="PTHR33116">
    <property type="entry name" value="REVERSE TRANSCRIPTASE ZINC-BINDING DOMAIN-CONTAINING PROTEIN-RELATED-RELATED"/>
    <property type="match status" value="1"/>
</dbReference>
<dbReference type="SUPFAM" id="SSF56672">
    <property type="entry name" value="DNA/RNA polymerases"/>
    <property type="match status" value="1"/>
</dbReference>
<dbReference type="Pfam" id="PF13966">
    <property type="entry name" value="zf-RVT"/>
    <property type="match status" value="1"/>
</dbReference>
<protein>
    <submittedName>
        <fullName evidence="2">Putative ribonuclease H protein</fullName>
    </submittedName>
</protein>
<evidence type="ECO:0000259" key="1">
    <source>
        <dbReference type="PROSITE" id="PS50878"/>
    </source>
</evidence>
<dbReference type="SUPFAM" id="SSF56219">
    <property type="entry name" value="DNase I-like"/>
    <property type="match status" value="1"/>
</dbReference>
<organism evidence="2 3">
    <name type="scientific">Vitis vinifera</name>
    <name type="common">Grape</name>
    <dbReference type="NCBI Taxonomy" id="29760"/>
    <lineage>
        <taxon>Eukaryota</taxon>
        <taxon>Viridiplantae</taxon>
        <taxon>Streptophyta</taxon>
        <taxon>Embryophyta</taxon>
        <taxon>Tracheophyta</taxon>
        <taxon>Spermatophyta</taxon>
        <taxon>Magnoliopsida</taxon>
        <taxon>eudicotyledons</taxon>
        <taxon>Gunneridae</taxon>
        <taxon>Pentapetalae</taxon>
        <taxon>rosids</taxon>
        <taxon>Vitales</taxon>
        <taxon>Vitaceae</taxon>
        <taxon>Viteae</taxon>
        <taxon>Vitis</taxon>
    </lineage>
</organism>
<dbReference type="InterPro" id="IPR036691">
    <property type="entry name" value="Endo/exonu/phosph_ase_sf"/>
</dbReference>
<proteinExistence type="predicted"/>
<dbReference type="CDD" id="cd01650">
    <property type="entry name" value="RT_nLTR_like"/>
    <property type="match status" value="1"/>
</dbReference>